<dbReference type="Proteomes" id="UP000594262">
    <property type="component" value="Unplaced"/>
</dbReference>
<dbReference type="InterPro" id="IPR006207">
    <property type="entry name" value="Cys_knot_C"/>
</dbReference>
<keyword evidence="5" id="KW-1015">Disulfide bond</keyword>
<evidence type="ECO:0000313" key="10">
    <source>
        <dbReference type="Proteomes" id="UP000594262"/>
    </source>
</evidence>
<evidence type="ECO:0000256" key="2">
    <source>
        <dbReference type="ARBA" id="ARBA00007872"/>
    </source>
</evidence>
<dbReference type="EMBL" id="GBGP01000112">
    <property type="protein sequence ID" value="JAC85071.1"/>
    <property type="molecule type" value="mRNA"/>
</dbReference>
<evidence type="ECO:0000256" key="5">
    <source>
        <dbReference type="ARBA" id="ARBA00023157"/>
    </source>
</evidence>
<dbReference type="SMART" id="SM00041">
    <property type="entry name" value="CT"/>
    <property type="match status" value="1"/>
</dbReference>
<dbReference type="Gene3D" id="2.10.90.10">
    <property type="entry name" value="Cystine-knot cytokines"/>
    <property type="match status" value="1"/>
</dbReference>
<reference evidence="8" key="1">
    <citation type="journal article" date="2014" name="PLoS Genet.">
        <title>Differential Responses to Wnt and PCP Disruption Predict Expression and Developmental Function of Conserved and Novel Genes in a Cnidarian.</title>
        <authorList>
            <person name="Lapebie P."/>
            <person name="Ruggiero A."/>
            <person name="Barreau C."/>
            <person name="Chevalier S."/>
            <person name="Chang P."/>
            <person name="Dru P."/>
            <person name="Houliston E."/>
            <person name="Momose T."/>
        </authorList>
    </citation>
    <scope>NUCLEOTIDE SEQUENCE</scope>
</reference>
<dbReference type="EnsemblMetazoa" id="CLYHEMT026055.1">
    <property type="protein sequence ID" value="CLYHEMP026055.1"/>
    <property type="gene ID" value="CLYHEMG026055"/>
</dbReference>
<dbReference type="GO" id="GO:0003002">
    <property type="term" value="P:regionalization"/>
    <property type="evidence" value="ECO:0007669"/>
    <property type="project" value="UniProtKB-ARBA"/>
</dbReference>
<protein>
    <submittedName>
        <fullName evidence="9">CTCK domain-containing protein</fullName>
    </submittedName>
    <submittedName>
        <fullName evidence="8">Cerberus family protein</fullName>
    </submittedName>
</protein>
<accession>A0A069DN48</accession>
<proteinExistence type="evidence at transcript level"/>
<evidence type="ECO:0000313" key="8">
    <source>
        <dbReference type="EMBL" id="JAC85071.1"/>
    </source>
</evidence>
<dbReference type="InterPro" id="IPR004133">
    <property type="entry name" value="DAN_dom"/>
</dbReference>
<reference evidence="9" key="2">
    <citation type="submission" date="2021-01" db="UniProtKB">
        <authorList>
            <consortium name="EnsemblMetazoa"/>
        </authorList>
    </citation>
    <scope>IDENTIFICATION</scope>
</reference>
<evidence type="ECO:0000256" key="3">
    <source>
        <dbReference type="ARBA" id="ARBA00022525"/>
    </source>
</evidence>
<dbReference type="GO" id="GO:0005576">
    <property type="term" value="C:extracellular region"/>
    <property type="evidence" value="ECO:0007669"/>
    <property type="project" value="UniProtKB-SubCell"/>
</dbReference>
<organism evidence="8">
    <name type="scientific">Clytia hemisphaerica</name>
    <dbReference type="NCBI Taxonomy" id="252671"/>
    <lineage>
        <taxon>Eukaryota</taxon>
        <taxon>Metazoa</taxon>
        <taxon>Cnidaria</taxon>
        <taxon>Hydrozoa</taxon>
        <taxon>Hydroidolina</taxon>
        <taxon>Leptothecata</taxon>
        <taxon>Obeliida</taxon>
        <taxon>Clytiidae</taxon>
        <taxon>Clytia</taxon>
    </lineage>
</organism>
<dbReference type="PANTHER" id="PTHR15273">
    <property type="entry name" value="DAN DOMAIN FAMILY MEMBER 5"/>
    <property type="match status" value="1"/>
</dbReference>
<dbReference type="EnsemblMetazoa" id="CLYHEMT022627.1">
    <property type="protein sequence ID" value="CLYHEMP022627.1"/>
    <property type="gene ID" value="CLYHEMG022627"/>
</dbReference>
<comment type="similarity">
    <text evidence="2">Belongs to the DAN family.</text>
</comment>
<feature type="domain" description="CTCK" evidence="7">
    <location>
        <begin position="63"/>
        <end position="148"/>
    </location>
</feature>
<evidence type="ECO:0000313" key="9">
    <source>
        <dbReference type="EnsemblMetazoa" id="CLYHEMP022627.1"/>
    </source>
</evidence>
<evidence type="ECO:0000256" key="4">
    <source>
        <dbReference type="ARBA" id="ARBA00022729"/>
    </source>
</evidence>
<sequence>MAGKELLLSLAFMSCLVCLTNSRPASHDLLAEHIKEQILTDIEKNPGTHIMPTKDLMKEICLAKPFNQTIYHDKCIPKVIENRFCYGQCNSLYIPEINRSGHMATCFTCQPSSSIHELVELDCVVDNRFRQKTVIVEKIISCECNQCK</sequence>
<comment type="subcellular location">
    <subcellularLocation>
        <location evidence="1">Secreted</location>
    </subcellularLocation>
</comment>
<keyword evidence="4 6" id="KW-0732">Signal</keyword>
<dbReference type="Pfam" id="PF03045">
    <property type="entry name" value="DAN"/>
    <property type="match status" value="1"/>
</dbReference>
<dbReference type="InterPro" id="IPR029034">
    <property type="entry name" value="Cystine-knot_cytokine"/>
</dbReference>
<evidence type="ECO:0000259" key="7">
    <source>
        <dbReference type="SMART" id="SM00041"/>
    </source>
</evidence>
<keyword evidence="10" id="KW-1185">Reference proteome</keyword>
<dbReference type="OrthoDB" id="5948270at2759"/>
<name>A0A069DN48_9CNID</name>
<evidence type="ECO:0000256" key="6">
    <source>
        <dbReference type="SAM" id="SignalP"/>
    </source>
</evidence>
<evidence type="ECO:0000256" key="1">
    <source>
        <dbReference type="ARBA" id="ARBA00004613"/>
    </source>
</evidence>
<feature type="signal peptide" evidence="6">
    <location>
        <begin position="1"/>
        <end position="22"/>
    </location>
</feature>
<dbReference type="InterPro" id="IPR016860">
    <property type="entry name" value="Cerberus"/>
</dbReference>
<dbReference type="GO" id="GO:0048513">
    <property type="term" value="P:animal organ development"/>
    <property type="evidence" value="ECO:0007669"/>
    <property type="project" value="UniProtKB-ARBA"/>
</dbReference>
<dbReference type="PANTHER" id="PTHR15273:SF8">
    <property type="entry name" value="CERBERUS"/>
    <property type="match status" value="1"/>
</dbReference>
<keyword evidence="3" id="KW-0964">Secreted</keyword>
<dbReference type="GO" id="GO:0032926">
    <property type="term" value="P:negative regulation of activin receptor signaling pathway"/>
    <property type="evidence" value="ECO:0007669"/>
    <property type="project" value="UniProtKB-ARBA"/>
</dbReference>
<feature type="chain" id="PRO_5033211610" evidence="6">
    <location>
        <begin position="23"/>
        <end position="148"/>
    </location>
</feature>
<dbReference type="AlphaFoldDB" id="A0A069DN48"/>